<reference evidence="1 2" key="1">
    <citation type="journal article" date="2016" name="Front. Microbiol.">
        <title>Fuerstia marisgermanicae gen. nov., sp. nov., an Unusual Member of the Phylum Planctomycetes from the German Wadden Sea.</title>
        <authorList>
            <person name="Kohn T."/>
            <person name="Heuer A."/>
            <person name="Jogler M."/>
            <person name="Vollmers J."/>
            <person name="Boedeker C."/>
            <person name="Bunk B."/>
            <person name="Rast P."/>
            <person name="Borchert D."/>
            <person name="Glockner I."/>
            <person name="Freese H.M."/>
            <person name="Klenk H.P."/>
            <person name="Overmann J."/>
            <person name="Kaster A.K."/>
            <person name="Rohde M."/>
            <person name="Wiegand S."/>
            <person name="Jogler C."/>
        </authorList>
    </citation>
    <scope>NUCLEOTIDE SEQUENCE [LARGE SCALE GENOMIC DNA]</scope>
    <source>
        <strain evidence="1 2">NH11</strain>
    </source>
</reference>
<evidence type="ECO:0000313" key="1">
    <source>
        <dbReference type="EMBL" id="APZ92573.1"/>
    </source>
</evidence>
<protein>
    <submittedName>
        <fullName evidence="1">Uncharacterized protein</fullName>
    </submittedName>
</protein>
<accession>A0A1P8WEU1</accession>
<dbReference type="KEGG" id="fmr:Fuma_02184"/>
<sequence length="191" mass="21045">MRFGCWRTRATEVSTNSSRKDIECAVYVQALHAAAAEFSFGAKPVDQQVVVASGAQGTKLRSFWTELWQLIPAVFSHFTRNREATPTCIGSRSRVDAILTHDSGLTETENRVSGLTASSSSTRERLAESITACRCSGTEVDHCEVALRLRQTRGWKGSGCLRRSKVLYCREHCASVTTVIGHRDMADSMVV</sequence>
<proteinExistence type="predicted"/>
<name>A0A1P8WEU1_9PLAN</name>
<dbReference type="EMBL" id="CP017641">
    <property type="protein sequence ID" value="APZ92573.1"/>
    <property type="molecule type" value="Genomic_DNA"/>
</dbReference>
<organism evidence="1 2">
    <name type="scientific">Fuerstiella marisgermanici</name>
    <dbReference type="NCBI Taxonomy" id="1891926"/>
    <lineage>
        <taxon>Bacteria</taxon>
        <taxon>Pseudomonadati</taxon>
        <taxon>Planctomycetota</taxon>
        <taxon>Planctomycetia</taxon>
        <taxon>Planctomycetales</taxon>
        <taxon>Planctomycetaceae</taxon>
        <taxon>Fuerstiella</taxon>
    </lineage>
</organism>
<dbReference type="STRING" id="1891926.Fuma_02184"/>
<dbReference type="AlphaFoldDB" id="A0A1P8WEU1"/>
<evidence type="ECO:0000313" key="2">
    <source>
        <dbReference type="Proteomes" id="UP000187735"/>
    </source>
</evidence>
<dbReference type="Proteomes" id="UP000187735">
    <property type="component" value="Chromosome"/>
</dbReference>
<keyword evidence="2" id="KW-1185">Reference proteome</keyword>
<gene>
    <name evidence="1" type="ORF">Fuma_02184</name>
</gene>